<name>A0A0J9SEN4_PLAVI</name>
<evidence type="ECO:0000313" key="2">
    <source>
        <dbReference type="EMBL" id="KMZ81439.1"/>
    </source>
</evidence>
<feature type="region of interest" description="Disordered" evidence="1">
    <location>
        <begin position="441"/>
        <end position="466"/>
    </location>
</feature>
<sequence>MIGWAKSIVGAKPNGWRAPRRWLPTGGEQRRLFGSSSPTDELTKKIIIESNYGHIKQLKSQQLRVLSENCCNKKIRDVVLWSEISRSAINRCDEFKYFDAVLLLSSFEKMNMADDHLYKTFAHVFVKQINHMEPRHLILLINLYCKANLFPRVLFVQVFHAIVRYCSKFYPEEYTDLLICFASLNISNGDLMKTLCKSMVQNVTLFDYNHLCCIVGCLRRLGVQDDVIYYVLDEKQQKELKLMTTQELFDCMKKVKLLKYSWELYEKDLLEEFKNRIAKFQGEKDVNQLEDPFVCLNFLVSKQHVTKNFLIALSKWCASHVYEYPSRSAKRPLAYQLIMLYQLMKEHDVNNYHFIEKAIHRFVVSRGGLAVNRDKMAKPVSYQRGRKYVFARDPLEGGGTAEVGATEVGAAHVDASSDRLADQPTGEDFYLHEGIAHRMGEDDGYDGHTPPQRYAHPEEPPPMTEKQRAIALSLGEGTERKKPSTHSHGRHFNFKLRQRPKRVKNAAVPVDM</sequence>
<evidence type="ECO:0008006" key="4">
    <source>
        <dbReference type="Google" id="ProtNLM"/>
    </source>
</evidence>
<accession>A0A0J9SEN4</accession>
<dbReference type="OrthoDB" id="432905at2759"/>
<reference evidence="2 3" key="1">
    <citation type="submission" date="2011-08" db="EMBL/GenBank/DDBJ databases">
        <title>The Genome Sequence of Plasmodium vivax India VII.</title>
        <authorList>
            <consortium name="The Broad Institute Genome Sequencing Platform"/>
            <consortium name="The Broad Institute Genome Sequencing Center for Infectious Disease"/>
            <person name="Neafsey D."/>
            <person name="Carlton J."/>
            <person name="Barnwell J."/>
            <person name="Collins W."/>
            <person name="Escalante A."/>
            <person name="Mullikin J."/>
            <person name="Saul A."/>
            <person name="Guigo R."/>
            <person name="Camara F."/>
            <person name="Young S.K."/>
            <person name="Zeng Q."/>
            <person name="Gargeya S."/>
            <person name="Fitzgerald M."/>
            <person name="Haas B."/>
            <person name="Abouelleil A."/>
            <person name="Alvarado L."/>
            <person name="Arachchi H.M."/>
            <person name="Berlin A."/>
            <person name="Brown A."/>
            <person name="Chapman S.B."/>
            <person name="Chen Z."/>
            <person name="Dunbar C."/>
            <person name="Freedman E."/>
            <person name="Gearin G."/>
            <person name="Gellesch M."/>
            <person name="Goldberg J."/>
            <person name="Griggs A."/>
            <person name="Gujja S."/>
            <person name="Heiman D."/>
            <person name="Howarth C."/>
            <person name="Larson L."/>
            <person name="Lui A."/>
            <person name="MacDonald P.J.P."/>
            <person name="Montmayeur A."/>
            <person name="Murphy C."/>
            <person name="Neiman D."/>
            <person name="Pearson M."/>
            <person name="Priest M."/>
            <person name="Roberts A."/>
            <person name="Saif S."/>
            <person name="Shea T."/>
            <person name="Shenoy N."/>
            <person name="Sisk P."/>
            <person name="Stolte C."/>
            <person name="Sykes S."/>
            <person name="Wortman J."/>
            <person name="Nusbaum C."/>
            <person name="Birren B."/>
        </authorList>
    </citation>
    <scope>NUCLEOTIDE SEQUENCE [LARGE SCALE GENOMIC DNA]</scope>
    <source>
        <strain evidence="2 3">India VII</strain>
    </source>
</reference>
<proteinExistence type="predicted"/>
<protein>
    <recommendedName>
        <fullName evidence="4">Heptatricopeptide repeat-containing protein HPR1</fullName>
    </recommendedName>
</protein>
<evidence type="ECO:0000256" key="1">
    <source>
        <dbReference type="SAM" id="MobiDB-lite"/>
    </source>
</evidence>
<organism evidence="2 3">
    <name type="scientific">Plasmodium vivax India VII</name>
    <dbReference type="NCBI Taxonomy" id="1077284"/>
    <lineage>
        <taxon>Eukaryota</taxon>
        <taxon>Sar</taxon>
        <taxon>Alveolata</taxon>
        <taxon>Apicomplexa</taxon>
        <taxon>Aconoidasida</taxon>
        <taxon>Haemosporida</taxon>
        <taxon>Plasmodiidae</taxon>
        <taxon>Plasmodium</taxon>
        <taxon>Plasmodium (Plasmodium)</taxon>
    </lineage>
</organism>
<evidence type="ECO:0000313" key="3">
    <source>
        <dbReference type="Proteomes" id="UP000053562"/>
    </source>
</evidence>
<dbReference type="Proteomes" id="UP000053562">
    <property type="component" value="Unassembled WGS sequence"/>
</dbReference>
<dbReference type="EMBL" id="KQ234242">
    <property type="protein sequence ID" value="KMZ81439.1"/>
    <property type="molecule type" value="Genomic_DNA"/>
</dbReference>
<gene>
    <name evidence="2" type="ORF">PVIIG_03294</name>
</gene>
<dbReference type="AlphaFoldDB" id="A0A0J9SEN4"/>